<keyword evidence="5" id="KW-0449">Lipoprotein</keyword>
<dbReference type="OrthoDB" id="9787283at2"/>
<dbReference type="Pfam" id="PF01547">
    <property type="entry name" value="SBP_bac_1"/>
    <property type="match status" value="1"/>
</dbReference>
<evidence type="ECO:0000313" key="7">
    <source>
        <dbReference type="Proteomes" id="UP000076563"/>
    </source>
</evidence>
<dbReference type="RefSeq" id="WP_063187244.1">
    <property type="nucleotide sequence ID" value="NZ_LQRA01000095.1"/>
</dbReference>
<keyword evidence="3" id="KW-0472">Membrane</keyword>
<dbReference type="STRING" id="1007103.GCA_000213315_06552"/>
<dbReference type="Gene3D" id="3.40.190.10">
    <property type="entry name" value="Periplasmic binding protein-like II"/>
    <property type="match status" value="2"/>
</dbReference>
<gene>
    <name evidence="6" type="ORF">AV654_33130</name>
</gene>
<name>A0A163UDI3_9BACL</name>
<protein>
    <submittedName>
        <fullName evidence="6">Peptide permease</fullName>
    </submittedName>
</protein>
<dbReference type="AlphaFoldDB" id="A0A163UDI3"/>
<reference evidence="7" key="1">
    <citation type="submission" date="2016-01" db="EMBL/GenBank/DDBJ databases">
        <title>Draft genome of Chromobacterium sp. F49.</title>
        <authorList>
            <person name="Hong K.W."/>
        </authorList>
    </citation>
    <scope>NUCLEOTIDE SEQUENCE [LARGE SCALE GENOMIC DNA]</scope>
    <source>
        <strain evidence="7">M63</strain>
    </source>
</reference>
<dbReference type="PROSITE" id="PS51257">
    <property type="entry name" value="PROKAR_LIPOPROTEIN"/>
    <property type="match status" value="1"/>
</dbReference>
<evidence type="ECO:0000256" key="4">
    <source>
        <dbReference type="ARBA" id="ARBA00023139"/>
    </source>
</evidence>
<evidence type="ECO:0000256" key="5">
    <source>
        <dbReference type="ARBA" id="ARBA00023288"/>
    </source>
</evidence>
<evidence type="ECO:0000256" key="2">
    <source>
        <dbReference type="ARBA" id="ARBA00022729"/>
    </source>
</evidence>
<accession>A0A163UDI3</accession>
<sequence length="502" mass="56910">MAVNAKRIRCPLLLASILSIVGLTSCYRAGSPEADPPEPVSVVLNSLGLTFPKGLNENRNPYLDYIKERTNLDIRVMVPPSEGYEVKLNALMASGNPPDMLSVFSDVWVANYAKSGLLQPLNDWIDRYGSALKVGIPKEAWDKVTLNGNIYAIPSINEIRGTELMYARKDWLDKLGLKPPQTLEQYYEVIRAFTRSGPAGSGKPETHGLTLIENLGRSSPFFGAFGVQLGQWLERDGKLVYADILPETKEALTFLHRLYAEQLLDPEFPINKNWSLYQKVASGQVGLLSATWYDTRGTIELNRKNDPQAEWIPLDYPVGPAGHKGTYETSLIRQYQVVPAHSLRAGAVIRMLNFIAGEGNRELKLGFRNQVWSERDGRIVTDFTEHDKHLYRGMYSTLVDLPSPALLKERLDSLGPRFQLYSNVQAVERNIIRDEFQGPPTPAMEKYKKKLSALRDVYIKMIVGVIPLDQFESYTDWWRQEGGDEITKEVNEWYQKQREVVR</sequence>
<evidence type="ECO:0000256" key="1">
    <source>
        <dbReference type="ARBA" id="ARBA00022475"/>
    </source>
</evidence>
<dbReference type="PANTHER" id="PTHR43649:SF33">
    <property type="entry name" value="POLYGALACTURONAN_RHAMNOGALACTURONAN-BINDING PROTEIN YTCQ"/>
    <property type="match status" value="1"/>
</dbReference>
<keyword evidence="1" id="KW-1003">Cell membrane</keyword>
<dbReference type="SUPFAM" id="SSF53850">
    <property type="entry name" value="Periplasmic binding protein-like II"/>
    <property type="match status" value="1"/>
</dbReference>
<dbReference type="InterPro" id="IPR050490">
    <property type="entry name" value="Bact_solute-bd_prot1"/>
</dbReference>
<dbReference type="PANTHER" id="PTHR43649">
    <property type="entry name" value="ARABINOSE-BINDING PROTEIN-RELATED"/>
    <property type="match status" value="1"/>
</dbReference>
<proteinExistence type="predicted"/>
<keyword evidence="4" id="KW-0564">Palmitate</keyword>
<keyword evidence="2" id="KW-0732">Signal</keyword>
<dbReference type="InterPro" id="IPR006059">
    <property type="entry name" value="SBP"/>
</dbReference>
<organism evidence="6 7">
    <name type="scientific">Paenibacillus elgii</name>
    <dbReference type="NCBI Taxonomy" id="189691"/>
    <lineage>
        <taxon>Bacteria</taxon>
        <taxon>Bacillati</taxon>
        <taxon>Bacillota</taxon>
        <taxon>Bacilli</taxon>
        <taxon>Bacillales</taxon>
        <taxon>Paenibacillaceae</taxon>
        <taxon>Paenibacillus</taxon>
    </lineage>
</organism>
<dbReference type="EMBL" id="LQRA01000095">
    <property type="protein sequence ID" value="KZE73177.1"/>
    <property type="molecule type" value="Genomic_DNA"/>
</dbReference>
<dbReference type="eggNOG" id="COG1653">
    <property type="taxonomic scope" value="Bacteria"/>
</dbReference>
<evidence type="ECO:0000256" key="3">
    <source>
        <dbReference type="ARBA" id="ARBA00023136"/>
    </source>
</evidence>
<dbReference type="Proteomes" id="UP000076563">
    <property type="component" value="Unassembled WGS sequence"/>
</dbReference>
<keyword evidence="7" id="KW-1185">Reference proteome</keyword>
<dbReference type="CDD" id="cd13580">
    <property type="entry name" value="PBP2_AlgQ_like_1"/>
    <property type="match status" value="1"/>
</dbReference>
<comment type="caution">
    <text evidence="6">The sequence shown here is derived from an EMBL/GenBank/DDBJ whole genome shotgun (WGS) entry which is preliminary data.</text>
</comment>
<evidence type="ECO:0000313" key="6">
    <source>
        <dbReference type="EMBL" id="KZE73177.1"/>
    </source>
</evidence>